<dbReference type="InterPro" id="IPR000182">
    <property type="entry name" value="GNAT_dom"/>
</dbReference>
<name>A0ABW4BBE5_9LACO</name>
<organism evidence="2 3">
    <name type="scientific">Lacticaseibacillus jixianensis</name>
    <dbReference type="NCBI Taxonomy" id="2486012"/>
    <lineage>
        <taxon>Bacteria</taxon>
        <taxon>Bacillati</taxon>
        <taxon>Bacillota</taxon>
        <taxon>Bacilli</taxon>
        <taxon>Lactobacillales</taxon>
        <taxon>Lactobacillaceae</taxon>
        <taxon>Lacticaseibacillus</taxon>
    </lineage>
</organism>
<dbReference type="SUPFAM" id="SSF55729">
    <property type="entry name" value="Acyl-CoA N-acyltransferases (Nat)"/>
    <property type="match status" value="1"/>
</dbReference>
<keyword evidence="3" id="KW-1185">Reference proteome</keyword>
<sequence>MLTEEIKRTAALAPAELIEIMAARVRVFVVEQHCPYQEIDAKDGAAQHVILRQGGKLAAYARIVPHDDGVSVSFGRVLVPAEYRGHGYGRQLIQAVLAQLATIAPHQQIKIQAQNYLRAFYAQFGFSPVSAVYLEDGIPHVDMVKTPKR</sequence>
<accession>A0ABW4BBE5</accession>
<dbReference type="CDD" id="cd04301">
    <property type="entry name" value="NAT_SF"/>
    <property type="match status" value="1"/>
</dbReference>
<dbReference type="Proteomes" id="UP001597249">
    <property type="component" value="Unassembled WGS sequence"/>
</dbReference>
<dbReference type="EMBL" id="JBHTMO010000024">
    <property type="protein sequence ID" value="MFD1393522.1"/>
    <property type="molecule type" value="Genomic_DNA"/>
</dbReference>
<comment type="caution">
    <text evidence="2">The sequence shown here is derived from an EMBL/GenBank/DDBJ whole genome shotgun (WGS) entry which is preliminary data.</text>
</comment>
<evidence type="ECO:0000259" key="1">
    <source>
        <dbReference type="PROSITE" id="PS51186"/>
    </source>
</evidence>
<proteinExistence type="predicted"/>
<gene>
    <name evidence="2" type="ORF">ACFQ3L_08055</name>
</gene>
<dbReference type="InterPro" id="IPR016181">
    <property type="entry name" value="Acyl_CoA_acyltransferase"/>
</dbReference>
<feature type="domain" description="N-acetyltransferase" evidence="1">
    <location>
        <begin position="7"/>
        <end position="148"/>
    </location>
</feature>
<dbReference type="Gene3D" id="3.40.630.30">
    <property type="match status" value="1"/>
</dbReference>
<protein>
    <submittedName>
        <fullName evidence="2">GNAT family N-acetyltransferase</fullName>
    </submittedName>
</protein>
<evidence type="ECO:0000313" key="2">
    <source>
        <dbReference type="EMBL" id="MFD1393522.1"/>
    </source>
</evidence>
<dbReference type="PROSITE" id="PS51186">
    <property type="entry name" value="GNAT"/>
    <property type="match status" value="1"/>
</dbReference>
<evidence type="ECO:0000313" key="3">
    <source>
        <dbReference type="Proteomes" id="UP001597249"/>
    </source>
</evidence>
<dbReference type="RefSeq" id="WP_125584652.1">
    <property type="nucleotide sequence ID" value="NZ_JBHTMO010000024.1"/>
</dbReference>
<reference evidence="3" key="1">
    <citation type="journal article" date="2019" name="Int. J. Syst. Evol. Microbiol.">
        <title>The Global Catalogue of Microorganisms (GCM) 10K type strain sequencing project: providing services to taxonomists for standard genome sequencing and annotation.</title>
        <authorList>
            <consortium name="The Broad Institute Genomics Platform"/>
            <consortium name="The Broad Institute Genome Sequencing Center for Infectious Disease"/>
            <person name="Wu L."/>
            <person name="Ma J."/>
        </authorList>
    </citation>
    <scope>NUCLEOTIDE SEQUENCE [LARGE SCALE GENOMIC DNA]</scope>
    <source>
        <strain evidence="3">CCM 8911</strain>
    </source>
</reference>
<dbReference type="Pfam" id="PF13673">
    <property type="entry name" value="Acetyltransf_10"/>
    <property type="match status" value="1"/>
</dbReference>